<dbReference type="AlphaFoldDB" id="A0A285NBD3"/>
<dbReference type="GO" id="GO:0005886">
    <property type="term" value="C:plasma membrane"/>
    <property type="evidence" value="ECO:0007669"/>
    <property type="project" value="UniProtKB-SubCell"/>
</dbReference>
<keyword evidence="7" id="KW-0139">CF(1)</keyword>
<evidence type="ECO:0000256" key="7">
    <source>
        <dbReference type="HAMAP-Rule" id="MF_01416"/>
    </source>
</evidence>
<evidence type="ECO:0000256" key="5">
    <source>
        <dbReference type="ARBA" id="ARBA00023136"/>
    </source>
</evidence>
<evidence type="ECO:0000313" key="8">
    <source>
        <dbReference type="EMBL" id="SNZ06618.1"/>
    </source>
</evidence>
<name>A0A285NBD3_9AQUI</name>
<accession>A0A285NBD3</accession>
<keyword evidence="3 7" id="KW-0375">Hydrogen ion transport</keyword>
<gene>
    <name evidence="7" type="primary">atpH</name>
    <name evidence="8" type="ORF">SAMN06265182_0738</name>
</gene>
<dbReference type="SUPFAM" id="SSF47928">
    <property type="entry name" value="N-terminal domain of the delta subunit of the F1F0-ATP synthase"/>
    <property type="match status" value="1"/>
</dbReference>
<evidence type="ECO:0000256" key="3">
    <source>
        <dbReference type="ARBA" id="ARBA00022781"/>
    </source>
</evidence>
<dbReference type="Pfam" id="PF00213">
    <property type="entry name" value="OSCP"/>
    <property type="match status" value="1"/>
</dbReference>
<dbReference type="NCBIfam" id="TIGR01145">
    <property type="entry name" value="ATP_synt_delta"/>
    <property type="match status" value="1"/>
</dbReference>
<evidence type="ECO:0000256" key="2">
    <source>
        <dbReference type="ARBA" id="ARBA00022448"/>
    </source>
</evidence>
<dbReference type="PANTHER" id="PTHR11910">
    <property type="entry name" value="ATP SYNTHASE DELTA CHAIN"/>
    <property type="match status" value="1"/>
</dbReference>
<keyword evidence="5 7" id="KW-0472">Membrane</keyword>
<dbReference type="OrthoDB" id="9802471at2"/>
<dbReference type="HAMAP" id="MF_01416">
    <property type="entry name" value="ATP_synth_delta_bact"/>
    <property type="match status" value="1"/>
</dbReference>
<comment type="subcellular location">
    <subcellularLocation>
        <location evidence="7">Cell membrane</location>
        <topology evidence="7">Peripheral membrane protein</topology>
    </subcellularLocation>
    <subcellularLocation>
        <location evidence="1">Membrane</location>
    </subcellularLocation>
</comment>
<evidence type="ECO:0000256" key="6">
    <source>
        <dbReference type="ARBA" id="ARBA00023310"/>
    </source>
</evidence>
<keyword evidence="2 7" id="KW-0813">Transport</keyword>
<comment type="function">
    <text evidence="7">This protein is part of the stalk that links CF(0) to CF(1). It either transmits conformational changes from CF(0) to CF(1) or is implicated in proton conduction.</text>
</comment>
<organism evidence="8 9">
    <name type="scientific">Persephonella hydrogeniphila</name>
    <dbReference type="NCBI Taxonomy" id="198703"/>
    <lineage>
        <taxon>Bacteria</taxon>
        <taxon>Pseudomonadati</taxon>
        <taxon>Aquificota</taxon>
        <taxon>Aquificia</taxon>
        <taxon>Aquificales</taxon>
        <taxon>Hydrogenothermaceae</taxon>
        <taxon>Persephonella</taxon>
    </lineage>
</organism>
<keyword evidence="6 7" id="KW-0066">ATP synthesis</keyword>
<keyword evidence="9" id="KW-1185">Reference proteome</keyword>
<proteinExistence type="inferred from homology"/>
<comment type="function">
    <text evidence="7">F(1)F(0) ATP synthase produces ATP from ADP in the presence of a proton or sodium gradient. F-type ATPases consist of two structural domains, F(1) containing the extramembraneous catalytic core and F(0) containing the membrane proton channel, linked together by a central stalk and a peripheral stalk. During catalysis, ATP synthesis in the catalytic domain of F(1) is coupled via a rotary mechanism of the central stalk subunits to proton translocation.</text>
</comment>
<dbReference type="Gene3D" id="1.10.520.20">
    <property type="entry name" value="N-terminal domain of the delta subunit of the F1F0-ATP synthase"/>
    <property type="match status" value="1"/>
</dbReference>
<reference evidence="9" key="1">
    <citation type="submission" date="2017-09" db="EMBL/GenBank/DDBJ databases">
        <authorList>
            <person name="Varghese N."/>
            <person name="Submissions S."/>
        </authorList>
    </citation>
    <scope>NUCLEOTIDE SEQUENCE [LARGE SCALE GENOMIC DNA]</scope>
    <source>
        <strain evidence="9">DSM 15103</strain>
    </source>
</reference>
<dbReference type="InterPro" id="IPR026015">
    <property type="entry name" value="ATP_synth_OSCP/delta_N_sf"/>
</dbReference>
<dbReference type="GO" id="GO:0045259">
    <property type="term" value="C:proton-transporting ATP synthase complex"/>
    <property type="evidence" value="ECO:0007669"/>
    <property type="project" value="UniProtKB-KW"/>
</dbReference>
<keyword evidence="7" id="KW-1003">Cell membrane</keyword>
<dbReference type="InterPro" id="IPR000711">
    <property type="entry name" value="ATPase_OSCP/dsu"/>
</dbReference>
<evidence type="ECO:0000313" key="9">
    <source>
        <dbReference type="Proteomes" id="UP000219036"/>
    </source>
</evidence>
<protein>
    <recommendedName>
        <fullName evidence="7">ATP synthase subunit delta</fullName>
    </recommendedName>
    <alternativeName>
        <fullName evidence="7">ATP synthase F(1) sector subunit delta</fullName>
    </alternativeName>
    <alternativeName>
        <fullName evidence="7">F-type ATPase subunit delta</fullName>
        <shortName evidence="7">F-ATPase subunit delta</shortName>
    </alternativeName>
</protein>
<evidence type="ECO:0000256" key="4">
    <source>
        <dbReference type="ARBA" id="ARBA00023065"/>
    </source>
</evidence>
<dbReference type="RefSeq" id="WP_096999919.1">
    <property type="nucleotide sequence ID" value="NZ_OBEI01000002.1"/>
</dbReference>
<comment type="similarity">
    <text evidence="7">Belongs to the ATPase delta chain family.</text>
</comment>
<dbReference type="EMBL" id="OBEI01000002">
    <property type="protein sequence ID" value="SNZ06618.1"/>
    <property type="molecule type" value="Genomic_DNA"/>
</dbReference>
<evidence type="ECO:0000256" key="1">
    <source>
        <dbReference type="ARBA" id="ARBA00004370"/>
    </source>
</evidence>
<dbReference type="Proteomes" id="UP000219036">
    <property type="component" value="Unassembled WGS sequence"/>
</dbReference>
<dbReference type="GO" id="GO:0046933">
    <property type="term" value="F:proton-transporting ATP synthase activity, rotational mechanism"/>
    <property type="evidence" value="ECO:0007669"/>
    <property type="project" value="UniProtKB-UniRule"/>
</dbReference>
<keyword evidence="4 7" id="KW-0406">Ion transport</keyword>
<sequence>MKIDKKVLKRVVKVLLNKIPREEAALIKVSDDLSLVQELYRKDKSFRNFVLNPQLSFEDKEKVIEILSEKAKLDKNVVEAIKYLVKINKGNVLREISDQFRFEVEKFFATVKGEVITAYPIDEELLNNIKKAVEDKLGKKVEFEVKQDSSIIGGVVVKAGSYVLDSSVRTYLRKLEQQLTSY</sequence>